<evidence type="ECO:0000313" key="5">
    <source>
        <dbReference type="Proteomes" id="UP000246077"/>
    </source>
</evidence>
<dbReference type="GO" id="GO:0043190">
    <property type="term" value="C:ATP-binding cassette (ABC) transporter complex"/>
    <property type="evidence" value="ECO:0007669"/>
    <property type="project" value="InterPro"/>
</dbReference>
<evidence type="ECO:0000256" key="1">
    <source>
        <dbReference type="ARBA" id="ARBA00007162"/>
    </source>
</evidence>
<dbReference type="AlphaFoldDB" id="A0A317EAL4"/>
<reference evidence="5" key="1">
    <citation type="submission" date="2018-05" db="EMBL/GenBank/DDBJ databases">
        <title>Zavarzinia sp. HR-AS.</title>
        <authorList>
            <person name="Lee Y."/>
            <person name="Jeon C.O."/>
        </authorList>
    </citation>
    <scope>NUCLEOTIDE SEQUENCE [LARGE SCALE GENOMIC DNA]</scope>
    <source>
        <strain evidence="5">DSM 1231</strain>
    </source>
</reference>
<dbReference type="Gene3D" id="3.40.190.10">
    <property type="entry name" value="Periplasmic binding protein-like II"/>
    <property type="match status" value="2"/>
</dbReference>
<comment type="similarity">
    <text evidence="1">Belongs to the phosphate/phosphite/phosphonate binding protein family.</text>
</comment>
<keyword evidence="5" id="KW-1185">Reference proteome</keyword>
<dbReference type="NCBIfam" id="TIGR03431">
    <property type="entry name" value="PhnD"/>
    <property type="match status" value="1"/>
</dbReference>
<name>A0A317EAL4_9PROT</name>
<dbReference type="OrthoDB" id="9802896at2"/>
<evidence type="ECO:0000313" key="4">
    <source>
        <dbReference type="EMBL" id="PWR23592.1"/>
    </source>
</evidence>
<comment type="caution">
    <text evidence="4">The sequence shown here is derived from an EMBL/GenBank/DDBJ whole genome shotgun (WGS) entry which is preliminary data.</text>
</comment>
<dbReference type="RefSeq" id="WP_109919624.1">
    <property type="nucleotide sequence ID" value="NZ_QGLF01000001.1"/>
</dbReference>
<sequence>MFKKTIAALAMVGAAFGLTAKAEAAEVLNFGIISTESSSNLKTIWEPFLADMTKQTGFEVKAFFAPDYAGIIEGMRFKQVDVAWYGNKSAMEAVDRANGEVFAQTVAADGSAGYYSHLIAQKDSPINSLEDLLKHGGKDLVFGNGDPNSTSGNLVPSYYVFALNNIDPKTFFKTVLNANHEANALAVANKQLDIATNNSENLSRLKVTKPEALEKLKVIWTSPLIPSDPIVWRKDVSDESKAKLKAFFLGYGTERAGFTAEQVAEEKKVLAGLQWSPFRASTNDQLNPIRQLELFKAKKKLEADEALPADEKAKKIAEIDAKLAELAEKSKTN</sequence>
<feature type="chain" id="PRO_5016433352" evidence="3">
    <location>
        <begin position="25"/>
        <end position="333"/>
    </location>
</feature>
<proteinExistence type="inferred from homology"/>
<dbReference type="CDD" id="cd13575">
    <property type="entry name" value="PBP2_PnhD"/>
    <property type="match status" value="1"/>
</dbReference>
<dbReference type="GO" id="GO:0055085">
    <property type="term" value="P:transmembrane transport"/>
    <property type="evidence" value="ECO:0007669"/>
    <property type="project" value="InterPro"/>
</dbReference>
<feature type="signal peptide" evidence="3">
    <location>
        <begin position="1"/>
        <end position="24"/>
    </location>
</feature>
<dbReference type="PANTHER" id="PTHR35841:SF1">
    <property type="entry name" value="PHOSPHONATES-BINDING PERIPLASMIC PROTEIN"/>
    <property type="match status" value="1"/>
</dbReference>
<dbReference type="InterPro" id="IPR005770">
    <property type="entry name" value="PhnD"/>
</dbReference>
<dbReference type="Proteomes" id="UP000246077">
    <property type="component" value="Unassembled WGS sequence"/>
</dbReference>
<dbReference type="EMBL" id="QGLF01000001">
    <property type="protein sequence ID" value="PWR23592.1"/>
    <property type="molecule type" value="Genomic_DNA"/>
</dbReference>
<gene>
    <name evidence="4" type="primary">phnD</name>
    <name evidence="4" type="ORF">DKG75_03220</name>
</gene>
<evidence type="ECO:0000256" key="3">
    <source>
        <dbReference type="SAM" id="SignalP"/>
    </source>
</evidence>
<dbReference type="Pfam" id="PF12974">
    <property type="entry name" value="Phosphonate-bd"/>
    <property type="match status" value="1"/>
</dbReference>
<dbReference type="InterPro" id="IPR017797">
    <property type="entry name" value="Phosphnate-bd"/>
</dbReference>
<evidence type="ECO:0000256" key="2">
    <source>
        <dbReference type="ARBA" id="ARBA00022729"/>
    </source>
</evidence>
<dbReference type="SUPFAM" id="SSF53850">
    <property type="entry name" value="Periplasmic binding protein-like II"/>
    <property type="match status" value="1"/>
</dbReference>
<dbReference type="NCBIfam" id="TIGR01098">
    <property type="entry name" value="3A0109s03R"/>
    <property type="match status" value="1"/>
</dbReference>
<keyword evidence="2 3" id="KW-0732">Signal</keyword>
<dbReference type="Gene3D" id="1.20.58.90">
    <property type="match status" value="1"/>
</dbReference>
<dbReference type="PANTHER" id="PTHR35841">
    <property type="entry name" value="PHOSPHONATES-BINDING PERIPLASMIC PROTEIN"/>
    <property type="match status" value="1"/>
</dbReference>
<accession>A0A317EAL4</accession>
<organism evidence="4 5">
    <name type="scientific">Zavarzinia compransoris</name>
    <dbReference type="NCBI Taxonomy" id="1264899"/>
    <lineage>
        <taxon>Bacteria</taxon>
        <taxon>Pseudomonadati</taxon>
        <taxon>Pseudomonadota</taxon>
        <taxon>Alphaproteobacteria</taxon>
        <taxon>Rhodospirillales</taxon>
        <taxon>Zavarziniaceae</taxon>
        <taxon>Zavarzinia</taxon>
    </lineage>
</organism>
<protein>
    <submittedName>
        <fullName evidence="4">Phosphonate ABC transporter substrate-binding protein</fullName>
    </submittedName>
</protein>
<dbReference type="GO" id="GO:0015716">
    <property type="term" value="P:organic phosphonate transport"/>
    <property type="evidence" value="ECO:0007669"/>
    <property type="project" value="InterPro"/>
</dbReference>